<name>A0ACB9CPB5_ARCLA</name>
<gene>
    <name evidence="1" type="ORF">L6452_15714</name>
</gene>
<evidence type="ECO:0000313" key="1">
    <source>
        <dbReference type="EMBL" id="KAI3736178.1"/>
    </source>
</evidence>
<evidence type="ECO:0000313" key="2">
    <source>
        <dbReference type="Proteomes" id="UP001055879"/>
    </source>
</evidence>
<comment type="caution">
    <text evidence="1">The sequence shown here is derived from an EMBL/GenBank/DDBJ whole genome shotgun (WGS) entry which is preliminary data.</text>
</comment>
<keyword evidence="2" id="KW-1185">Reference proteome</keyword>
<reference evidence="1 2" key="2">
    <citation type="journal article" date="2022" name="Mol. Ecol. Resour.">
        <title>The genomes of chicory, endive, great burdock and yacon provide insights into Asteraceae paleo-polyploidization history and plant inulin production.</title>
        <authorList>
            <person name="Fan W."/>
            <person name="Wang S."/>
            <person name="Wang H."/>
            <person name="Wang A."/>
            <person name="Jiang F."/>
            <person name="Liu H."/>
            <person name="Zhao H."/>
            <person name="Xu D."/>
            <person name="Zhang Y."/>
        </authorList>
    </citation>
    <scope>NUCLEOTIDE SEQUENCE [LARGE SCALE GENOMIC DNA]</scope>
    <source>
        <strain evidence="2">cv. Niubang</strain>
    </source>
</reference>
<reference evidence="2" key="1">
    <citation type="journal article" date="2022" name="Mol. Ecol. Resour.">
        <title>The genomes of chicory, endive, great burdock and yacon provide insights into Asteraceae palaeo-polyploidization history and plant inulin production.</title>
        <authorList>
            <person name="Fan W."/>
            <person name="Wang S."/>
            <person name="Wang H."/>
            <person name="Wang A."/>
            <person name="Jiang F."/>
            <person name="Liu H."/>
            <person name="Zhao H."/>
            <person name="Xu D."/>
            <person name="Zhang Y."/>
        </authorList>
    </citation>
    <scope>NUCLEOTIDE SEQUENCE [LARGE SCALE GENOMIC DNA]</scope>
    <source>
        <strain evidence="2">cv. Niubang</strain>
    </source>
</reference>
<sequence length="88" mass="10271">MERAWVGRSSVRQTRSCGVQWKEGGTYNMNTLTDIQRTTIKDLADLGLIKHQQMEKKEISSKAREQRPKKQARNGDARLLPIEIERFR</sequence>
<accession>A0ACB9CPB5</accession>
<organism evidence="1 2">
    <name type="scientific">Arctium lappa</name>
    <name type="common">Greater burdock</name>
    <name type="synonym">Lappa major</name>
    <dbReference type="NCBI Taxonomy" id="4217"/>
    <lineage>
        <taxon>Eukaryota</taxon>
        <taxon>Viridiplantae</taxon>
        <taxon>Streptophyta</taxon>
        <taxon>Embryophyta</taxon>
        <taxon>Tracheophyta</taxon>
        <taxon>Spermatophyta</taxon>
        <taxon>Magnoliopsida</taxon>
        <taxon>eudicotyledons</taxon>
        <taxon>Gunneridae</taxon>
        <taxon>Pentapetalae</taxon>
        <taxon>asterids</taxon>
        <taxon>campanulids</taxon>
        <taxon>Asterales</taxon>
        <taxon>Asteraceae</taxon>
        <taxon>Carduoideae</taxon>
        <taxon>Cardueae</taxon>
        <taxon>Arctiinae</taxon>
        <taxon>Arctium</taxon>
    </lineage>
</organism>
<dbReference type="Proteomes" id="UP001055879">
    <property type="component" value="Linkage Group LG04"/>
</dbReference>
<proteinExistence type="predicted"/>
<protein>
    <submittedName>
        <fullName evidence="1">Uncharacterized protein</fullName>
    </submittedName>
</protein>
<dbReference type="EMBL" id="CM042050">
    <property type="protein sequence ID" value="KAI3736178.1"/>
    <property type="molecule type" value="Genomic_DNA"/>
</dbReference>